<evidence type="ECO:0000313" key="3">
    <source>
        <dbReference type="Proteomes" id="UP000664399"/>
    </source>
</evidence>
<sequence length="358" mass="38578">MVGRNMTTQRLLNRRGFLLGGSAAGITLAAGARAENMTVLTVAGFAGPFQSIFRSVVMETFERKRPDVRVVYRPAMNSAQMLAMLRLERQAPQIDVAITDISISFLATAENLLAPLAPAAIPNLAVLPKWAQPEGMRGVAFSTDSLALLYDTRGLKTPPQSWLDLANPDLADQICLPVEDTRGVVLLPLLTRMQGGDYRQNIEPGLALMRRFAPLVATWNAQPDLYTLLLAGTVALGVGWNGRGRMIAQANPGTLSAVIPREGSVAQINTLNLTARAPAGDLAQAFIDHALSADVQAAFAAKAYYGPVNSQVILPDALKLAISGPPDVAAKAMQLDWRFVSAHYSEWVRRIQREVISG</sequence>
<dbReference type="InterPro" id="IPR006311">
    <property type="entry name" value="TAT_signal"/>
</dbReference>
<dbReference type="EMBL" id="JAFVMG010000019">
    <property type="protein sequence ID" value="MBO1329380.1"/>
    <property type="molecule type" value="Genomic_DNA"/>
</dbReference>
<proteinExistence type="predicted"/>
<dbReference type="PROSITE" id="PS51318">
    <property type="entry name" value="TAT"/>
    <property type="match status" value="1"/>
</dbReference>
<evidence type="ECO:0000256" key="1">
    <source>
        <dbReference type="ARBA" id="ARBA00022729"/>
    </source>
</evidence>
<keyword evidence="3" id="KW-1185">Reference proteome</keyword>
<dbReference type="PANTHER" id="PTHR30006:SF2">
    <property type="entry name" value="ABC TRANSPORTER SUBSTRATE-BINDING PROTEIN"/>
    <property type="match status" value="1"/>
</dbReference>
<dbReference type="InterPro" id="IPR006059">
    <property type="entry name" value="SBP"/>
</dbReference>
<protein>
    <submittedName>
        <fullName evidence="2">Extracellular solute-binding protein</fullName>
    </submittedName>
</protein>
<accession>A0ABS3LPT4</accession>
<dbReference type="Pfam" id="PF13416">
    <property type="entry name" value="SBP_bac_8"/>
    <property type="match status" value="1"/>
</dbReference>
<dbReference type="PANTHER" id="PTHR30006">
    <property type="entry name" value="THIAMINE-BINDING PERIPLASMIC PROTEIN-RELATED"/>
    <property type="match status" value="1"/>
</dbReference>
<gene>
    <name evidence="2" type="ORF">J2D75_12945</name>
</gene>
<evidence type="ECO:0000313" key="2">
    <source>
        <dbReference type="EMBL" id="MBO1329380.1"/>
    </source>
</evidence>
<dbReference type="Proteomes" id="UP000664399">
    <property type="component" value="Unassembled WGS sequence"/>
</dbReference>
<comment type="caution">
    <text evidence="2">The sequence shown here is derived from an EMBL/GenBank/DDBJ whole genome shotgun (WGS) entry which is preliminary data.</text>
</comment>
<keyword evidence="1" id="KW-0732">Signal</keyword>
<organism evidence="2 3">
    <name type="scientific">Acetobacter suratthaniensis</name>
    <dbReference type="NCBI Taxonomy" id="1502841"/>
    <lineage>
        <taxon>Bacteria</taxon>
        <taxon>Pseudomonadati</taxon>
        <taxon>Pseudomonadota</taxon>
        <taxon>Alphaproteobacteria</taxon>
        <taxon>Acetobacterales</taxon>
        <taxon>Acetobacteraceae</taxon>
        <taxon>Acetobacter</taxon>
    </lineage>
</organism>
<name>A0ABS3LPT4_9PROT</name>
<dbReference type="Gene3D" id="3.40.190.10">
    <property type="entry name" value="Periplasmic binding protein-like II"/>
    <property type="match status" value="2"/>
</dbReference>
<reference evidence="2 3" key="1">
    <citation type="submission" date="2021-03" db="EMBL/GenBank/DDBJ databases">
        <title>The complete genome sequence of Acetobacter suratthaniensis TBRC 1719.</title>
        <authorList>
            <person name="Charoenyingcharoen P."/>
            <person name="Yukphan P."/>
        </authorList>
    </citation>
    <scope>NUCLEOTIDE SEQUENCE [LARGE SCALE GENOMIC DNA]</scope>
    <source>
        <strain evidence="2 3">TBRC 1719</strain>
    </source>
</reference>
<dbReference type="SUPFAM" id="SSF53850">
    <property type="entry name" value="Periplasmic binding protein-like II"/>
    <property type="match status" value="1"/>
</dbReference>